<sequence>MGKSRIPRYKRPKKYHPSPLPTLFVQPSKTPQRFSHRLYKVSWIAAMCWGGVSFGIGFVATSLCAIKVNQAGGDVMGWIGIGLLILCMVWAHLTEAWWFGLSCGNFAEISHKEVVFFGLFGRERKVFLREDCQFMYHMGKGIP</sequence>
<dbReference type="EMBL" id="UFSO01000002">
    <property type="protein sequence ID" value="SSY70626.1"/>
    <property type="molecule type" value="Genomic_DNA"/>
</dbReference>
<keyword evidence="1" id="KW-0472">Membrane</keyword>
<keyword evidence="3" id="KW-1185">Reference proteome</keyword>
<dbReference type="Proteomes" id="UP000254209">
    <property type="component" value="Unassembled WGS sequence"/>
</dbReference>
<evidence type="ECO:0000256" key="1">
    <source>
        <dbReference type="SAM" id="Phobius"/>
    </source>
</evidence>
<dbReference type="RefSeq" id="WP_147293682.1">
    <property type="nucleotide sequence ID" value="NZ_CP091519.2"/>
</dbReference>
<gene>
    <name evidence="2" type="ORF">NCTC10283_00728</name>
</gene>
<proteinExistence type="predicted"/>
<accession>A0A376BLS0</accession>
<protein>
    <submittedName>
        <fullName evidence="2">Uncharacterized protein</fullName>
    </submittedName>
</protein>
<dbReference type="AlphaFoldDB" id="A0A376BLS0"/>
<evidence type="ECO:0000313" key="2">
    <source>
        <dbReference type="EMBL" id="SSY70626.1"/>
    </source>
</evidence>
<feature type="transmembrane region" description="Helical" evidence="1">
    <location>
        <begin position="75"/>
        <end position="93"/>
    </location>
</feature>
<feature type="transmembrane region" description="Helical" evidence="1">
    <location>
        <begin position="41"/>
        <end position="63"/>
    </location>
</feature>
<keyword evidence="1" id="KW-1133">Transmembrane helix</keyword>
<organism evidence="2 3">
    <name type="scientific">Alysiella crassa</name>
    <dbReference type="NCBI Taxonomy" id="153491"/>
    <lineage>
        <taxon>Bacteria</taxon>
        <taxon>Pseudomonadati</taxon>
        <taxon>Pseudomonadota</taxon>
        <taxon>Betaproteobacteria</taxon>
        <taxon>Neisseriales</taxon>
        <taxon>Neisseriaceae</taxon>
        <taxon>Alysiella</taxon>
    </lineage>
</organism>
<name>A0A376BLS0_9NEIS</name>
<evidence type="ECO:0000313" key="3">
    <source>
        <dbReference type="Proteomes" id="UP000254209"/>
    </source>
</evidence>
<reference evidence="2 3" key="1">
    <citation type="submission" date="2018-06" db="EMBL/GenBank/DDBJ databases">
        <authorList>
            <consortium name="Pathogen Informatics"/>
            <person name="Doyle S."/>
        </authorList>
    </citation>
    <scope>NUCLEOTIDE SEQUENCE [LARGE SCALE GENOMIC DNA]</scope>
    <source>
        <strain evidence="2 3">NCTC10283</strain>
    </source>
</reference>
<keyword evidence="1" id="KW-0812">Transmembrane</keyword>